<evidence type="ECO:0000256" key="1">
    <source>
        <dbReference type="ARBA" id="ARBA00004651"/>
    </source>
</evidence>
<keyword evidence="5" id="KW-0598">Phosphotransferase system</keyword>
<proteinExistence type="predicted"/>
<comment type="caution">
    <text evidence="10">The sequence shown here is derived from an EMBL/GenBank/DDBJ whole genome shotgun (WGS) entry which is preliminary data.</text>
</comment>
<gene>
    <name evidence="10" type="ORF">FC50_GL001284</name>
</gene>
<evidence type="ECO:0000256" key="5">
    <source>
        <dbReference type="ARBA" id="ARBA00022683"/>
    </source>
</evidence>
<dbReference type="Pfam" id="PF03611">
    <property type="entry name" value="EIIC-GAT"/>
    <property type="match status" value="1"/>
</dbReference>
<evidence type="ECO:0000313" key="11">
    <source>
        <dbReference type="Proteomes" id="UP000051922"/>
    </source>
</evidence>
<keyword evidence="3" id="KW-1003">Cell membrane</keyword>
<protein>
    <submittedName>
        <fullName evidence="10">PTS system sugar-specific transporter subunit II</fullName>
    </submittedName>
</protein>
<dbReference type="InterPro" id="IPR004703">
    <property type="entry name" value="PTS_sugar-sp_permease"/>
</dbReference>
<dbReference type="EMBL" id="AZFJ01000049">
    <property type="protein sequence ID" value="KRL85886.1"/>
    <property type="molecule type" value="Genomic_DNA"/>
</dbReference>
<feature type="transmembrane region" description="Helical" evidence="9">
    <location>
        <begin position="395"/>
        <end position="414"/>
    </location>
</feature>
<dbReference type="PANTHER" id="PTHR37324">
    <property type="entry name" value="PTS SYSTEM GALACTITOL-SPECIFIC EIIC COMPONENT"/>
    <property type="match status" value="1"/>
</dbReference>
<feature type="transmembrane region" description="Helical" evidence="9">
    <location>
        <begin position="224"/>
        <end position="244"/>
    </location>
</feature>
<keyword evidence="4" id="KW-0762">Sugar transport</keyword>
<feature type="transmembrane region" description="Helical" evidence="9">
    <location>
        <begin position="12"/>
        <end position="34"/>
    </location>
</feature>
<dbReference type="PANTHER" id="PTHR37324:SF2">
    <property type="entry name" value="PTS SYSTEM GALACTITOL-SPECIFIC EIIC COMPONENT"/>
    <property type="match status" value="1"/>
</dbReference>
<evidence type="ECO:0000256" key="6">
    <source>
        <dbReference type="ARBA" id="ARBA00022692"/>
    </source>
</evidence>
<accession>A0A0R1TYR5</accession>
<dbReference type="STRING" id="1423783.FC50_GL001284"/>
<evidence type="ECO:0000256" key="4">
    <source>
        <dbReference type="ARBA" id="ARBA00022597"/>
    </source>
</evidence>
<feature type="transmembrane region" description="Helical" evidence="9">
    <location>
        <begin position="191"/>
        <end position="212"/>
    </location>
</feature>
<evidence type="ECO:0000313" key="10">
    <source>
        <dbReference type="EMBL" id="KRL85886.1"/>
    </source>
</evidence>
<keyword evidence="2" id="KW-0813">Transport</keyword>
<organism evidence="10 11">
    <name type="scientific">Lacticaseibacillus pantheris DSM 15945 = JCM 12539 = NBRC 106106</name>
    <dbReference type="NCBI Taxonomy" id="1423783"/>
    <lineage>
        <taxon>Bacteria</taxon>
        <taxon>Bacillati</taxon>
        <taxon>Bacillota</taxon>
        <taxon>Bacilli</taxon>
        <taxon>Lactobacillales</taxon>
        <taxon>Lactobacillaceae</taxon>
        <taxon>Lacticaseibacillus</taxon>
    </lineage>
</organism>
<feature type="transmembrane region" description="Helical" evidence="9">
    <location>
        <begin position="330"/>
        <end position="352"/>
    </location>
</feature>
<keyword evidence="6 9" id="KW-0812">Transmembrane</keyword>
<dbReference type="GO" id="GO:0015577">
    <property type="term" value="F:galactitol transmembrane transporter activity"/>
    <property type="evidence" value="ECO:0007669"/>
    <property type="project" value="InterPro"/>
</dbReference>
<name>A0A0R1TYR5_9LACO</name>
<sequence>MSGSALSKAVAGALQLAIAITGIVTTVGILSTVYRPALAAMARQTGVNLPVADVGWAPIATITWAAPHTLLFLGVALIINIIMLKLRYTQTLDIDIFDIWHVAFTALLAMYTGAPLWLTLVFVALLVVLKLINADLMKPTFNDLLGNPSSLMTTSHLNYMINPLVMVLDKLYSLCLGWLDHFDVDAAALNNRIGFAGSRFAIGMYIGIFVGLMGRLPLTSVATLALTLATTLELFNVIGGWFTAAVDPLTQGLTNRLNHIFAGWSLNVGLDWAFLSSRSELWATANILAPIMVVEALILPGNRILPLGGIIAMGVTPALLVVTRGKVIRMVVIGAVELPLFLWAGSLSAPFITHATASLVGEHGIMAISAATKEGPVEQLLAVALGKSSGGDAKWVMVTLVGTIAYLLLFAWYARVMRRRNREYQ</sequence>
<evidence type="ECO:0000256" key="3">
    <source>
        <dbReference type="ARBA" id="ARBA00022475"/>
    </source>
</evidence>
<reference evidence="10 11" key="1">
    <citation type="journal article" date="2015" name="Genome Announc.">
        <title>Expanding the biotechnology potential of lactobacilli through comparative genomics of 213 strains and associated genera.</title>
        <authorList>
            <person name="Sun Z."/>
            <person name="Harris H.M."/>
            <person name="McCann A."/>
            <person name="Guo C."/>
            <person name="Argimon S."/>
            <person name="Zhang W."/>
            <person name="Yang X."/>
            <person name="Jeffery I.B."/>
            <person name="Cooney J.C."/>
            <person name="Kagawa T.F."/>
            <person name="Liu W."/>
            <person name="Song Y."/>
            <person name="Salvetti E."/>
            <person name="Wrobel A."/>
            <person name="Rasinkangas P."/>
            <person name="Parkhill J."/>
            <person name="Rea M.C."/>
            <person name="O'Sullivan O."/>
            <person name="Ritari J."/>
            <person name="Douillard F.P."/>
            <person name="Paul Ross R."/>
            <person name="Yang R."/>
            <person name="Briner A.E."/>
            <person name="Felis G.E."/>
            <person name="de Vos W.M."/>
            <person name="Barrangou R."/>
            <person name="Klaenhammer T.R."/>
            <person name="Caufield P.W."/>
            <person name="Cui Y."/>
            <person name="Zhang H."/>
            <person name="O'Toole P.W."/>
        </authorList>
    </citation>
    <scope>NUCLEOTIDE SEQUENCE [LARGE SCALE GENOMIC DNA]</scope>
    <source>
        <strain evidence="10 11">DSM 15945</strain>
    </source>
</reference>
<feature type="transmembrane region" description="Helical" evidence="9">
    <location>
        <begin position="54"/>
        <end position="82"/>
    </location>
</feature>
<comment type="subcellular location">
    <subcellularLocation>
        <location evidence="1">Cell membrane</location>
        <topology evidence="1">Multi-pass membrane protein</topology>
    </subcellularLocation>
</comment>
<keyword evidence="11" id="KW-1185">Reference proteome</keyword>
<dbReference type="InterPro" id="IPR013853">
    <property type="entry name" value="EIIC-GAT"/>
</dbReference>
<feature type="transmembrane region" description="Helical" evidence="9">
    <location>
        <begin position="304"/>
        <end position="323"/>
    </location>
</feature>
<dbReference type="GO" id="GO:0005886">
    <property type="term" value="C:plasma membrane"/>
    <property type="evidence" value="ECO:0007669"/>
    <property type="project" value="UniProtKB-SubCell"/>
</dbReference>
<evidence type="ECO:0000256" key="2">
    <source>
        <dbReference type="ARBA" id="ARBA00022448"/>
    </source>
</evidence>
<evidence type="ECO:0000256" key="9">
    <source>
        <dbReference type="SAM" id="Phobius"/>
    </source>
</evidence>
<evidence type="ECO:0000256" key="8">
    <source>
        <dbReference type="ARBA" id="ARBA00023136"/>
    </source>
</evidence>
<dbReference type="AlphaFoldDB" id="A0A0R1TYR5"/>
<evidence type="ECO:0000256" key="7">
    <source>
        <dbReference type="ARBA" id="ARBA00022989"/>
    </source>
</evidence>
<feature type="transmembrane region" description="Helical" evidence="9">
    <location>
        <begin position="117"/>
        <end position="136"/>
    </location>
</feature>
<dbReference type="GO" id="GO:0009401">
    <property type="term" value="P:phosphoenolpyruvate-dependent sugar phosphotransferase system"/>
    <property type="evidence" value="ECO:0007669"/>
    <property type="project" value="UniProtKB-KW"/>
</dbReference>
<keyword evidence="7 9" id="KW-1133">Transmembrane helix</keyword>
<dbReference type="Proteomes" id="UP000051922">
    <property type="component" value="Unassembled WGS sequence"/>
</dbReference>
<dbReference type="PATRIC" id="fig|1423783.4.peg.1326"/>
<keyword evidence="8 9" id="KW-0472">Membrane</keyword>